<accession>A0A1H7R1R5</accession>
<dbReference type="InterPro" id="IPR036679">
    <property type="entry name" value="FlgN-like_sf"/>
</dbReference>
<dbReference type="STRING" id="1287727.SAMN05443999_10630"/>
<dbReference type="RefSeq" id="WP_093036117.1">
    <property type="nucleotide sequence ID" value="NZ_FOAG01000006.1"/>
</dbReference>
<gene>
    <name evidence="1" type="ORF">SAMN05443999_10630</name>
</gene>
<dbReference type="EMBL" id="FOAG01000006">
    <property type="protein sequence ID" value="SEL53855.1"/>
    <property type="molecule type" value="Genomic_DNA"/>
</dbReference>
<keyword evidence="2" id="KW-1185">Reference proteome</keyword>
<dbReference type="OrthoDB" id="7862860at2"/>
<dbReference type="SUPFAM" id="SSF140566">
    <property type="entry name" value="FlgN-like"/>
    <property type="match status" value="1"/>
</dbReference>
<organism evidence="1 2">
    <name type="scientific">Roseovarius azorensis</name>
    <dbReference type="NCBI Taxonomy" id="1287727"/>
    <lineage>
        <taxon>Bacteria</taxon>
        <taxon>Pseudomonadati</taxon>
        <taxon>Pseudomonadota</taxon>
        <taxon>Alphaproteobacteria</taxon>
        <taxon>Rhodobacterales</taxon>
        <taxon>Roseobacteraceae</taxon>
        <taxon>Roseovarius</taxon>
    </lineage>
</organism>
<protein>
    <recommendedName>
        <fullName evidence="3">FlgN protein</fullName>
    </recommendedName>
</protein>
<reference evidence="1 2" key="1">
    <citation type="submission" date="2016-10" db="EMBL/GenBank/DDBJ databases">
        <authorList>
            <person name="de Groot N.N."/>
        </authorList>
    </citation>
    <scope>NUCLEOTIDE SEQUENCE [LARGE SCALE GENOMIC DNA]</scope>
    <source>
        <strain evidence="1 2">DSM 100674</strain>
    </source>
</reference>
<evidence type="ECO:0008006" key="3">
    <source>
        <dbReference type="Google" id="ProtNLM"/>
    </source>
</evidence>
<dbReference type="Proteomes" id="UP000199582">
    <property type="component" value="Unassembled WGS sequence"/>
</dbReference>
<evidence type="ECO:0000313" key="1">
    <source>
        <dbReference type="EMBL" id="SEL53855.1"/>
    </source>
</evidence>
<sequence length="119" mass="13561">MAHDAERRIINRLDTLLETERKALLHGDLHRISTLVEEKETLIDELNRMTTDAPGDIAALQAKLMRNQALLDGALQGIRNVSARLAAFRQVRRAMDTYDRDGHKHTIPGEVERKVEKRA</sequence>
<evidence type="ECO:0000313" key="2">
    <source>
        <dbReference type="Proteomes" id="UP000199582"/>
    </source>
</evidence>
<name>A0A1H7R1R5_9RHOB</name>
<proteinExistence type="predicted"/>
<dbReference type="Gene3D" id="1.20.58.300">
    <property type="entry name" value="FlgN-like"/>
    <property type="match status" value="1"/>
</dbReference>
<dbReference type="GO" id="GO:0044780">
    <property type="term" value="P:bacterial-type flagellum assembly"/>
    <property type="evidence" value="ECO:0007669"/>
    <property type="project" value="InterPro"/>
</dbReference>
<dbReference type="AlphaFoldDB" id="A0A1H7R1R5"/>